<dbReference type="AlphaFoldDB" id="F9ZBE4"/>
<dbReference type="KEGG" id="osp:Odosp_1197"/>
<keyword evidence="2" id="KW-1185">Reference proteome</keyword>
<dbReference type="Proteomes" id="UP000006657">
    <property type="component" value="Chromosome"/>
</dbReference>
<gene>
    <name evidence="1" type="ordered locus">Odosp_1197</name>
</gene>
<dbReference type="EMBL" id="CP002544">
    <property type="protein sequence ID" value="ADY32252.1"/>
    <property type="molecule type" value="Genomic_DNA"/>
</dbReference>
<protein>
    <submittedName>
        <fullName evidence="1">Uncharacterized protein</fullName>
    </submittedName>
</protein>
<accession>F9ZBE4</accession>
<proteinExistence type="predicted"/>
<dbReference type="PaxDb" id="709991-Odosp_1197"/>
<dbReference type="HOGENOM" id="CLU_2863401_0_0_10"/>
<dbReference type="STRING" id="709991.Odosp_1197"/>
<organism evidence="1 2">
    <name type="scientific">Odoribacter splanchnicus (strain ATCC 29572 / DSM 20712 / CIP 104287 / JCM 15291 / NCTC 10825 / 1651/6)</name>
    <name type="common">Bacteroides splanchnicus</name>
    <dbReference type="NCBI Taxonomy" id="709991"/>
    <lineage>
        <taxon>Bacteria</taxon>
        <taxon>Pseudomonadati</taxon>
        <taxon>Bacteroidota</taxon>
        <taxon>Bacteroidia</taxon>
        <taxon>Bacteroidales</taxon>
        <taxon>Odoribacteraceae</taxon>
        <taxon>Odoribacter</taxon>
    </lineage>
</organism>
<evidence type="ECO:0000313" key="1">
    <source>
        <dbReference type="EMBL" id="ADY32252.1"/>
    </source>
</evidence>
<sequence>MCKYSKRYSISFIVNCTFYCISAKYLSLQAKTFAPFLPLFRLYPLIEFAKLLPEPIGYIFLIDD</sequence>
<reference evidence="1 2" key="1">
    <citation type="journal article" date="2011" name="Stand. Genomic Sci.">
        <title>Complete genome sequence of Odoribacter splanchnicus type strain (1651/6).</title>
        <authorList>
            <consortium name="US DOE Joint Genome Institute (JGI-PGF)"/>
            <person name="Goker M."/>
            <person name="Gronow S."/>
            <person name="Zeytun A."/>
            <person name="Nolan M."/>
            <person name="Lucas S."/>
            <person name="Lapidus A."/>
            <person name="Hammon N."/>
            <person name="Deshpande S."/>
            <person name="Cheng J.F."/>
            <person name="Pitluck S."/>
            <person name="Liolios K."/>
            <person name="Pagani I."/>
            <person name="Ivanova N."/>
            <person name="Mavromatis K."/>
            <person name="Ovchinikova G."/>
            <person name="Pati A."/>
            <person name="Tapia R."/>
            <person name="Han C."/>
            <person name="Goodwin L."/>
            <person name="Chen A."/>
            <person name="Palaniappan K."/>
            <person name="Land M."/>
            <person name="Hauser L."/>
            <person name="Jeffries C.D."/>
            <person name="Brambilla E.M."/>
            <person name="Rohde M."/>
            <person name="Detter J.C."/>
            <person name="Woyke T."/>
            <person name="Bristow J."/>
            <person name="Markowitz V."/>
            <person name="Hugenholtz P."/>
            <person name="Eisen J.A."/>
            <person name="Kyrpides N.C."/>
            <person name="Klenk H.P."/>
        </authorList>
    </citation>
    <scope>NUCLEOTIDE SEQUENCE [LARGE SCALE GENOMIC DNA]</scope>
    <source>
        <strain evidence="2">ATCC 29572 / DSM 20712 / JCM 15291 / NCTC 10825 / 1651/6</strain>
    </source>
</reference>
<name>F9ZBE4_ODOSD</name>
<evidence type="ECO:0000313" key="2">
    <source>
        <dbReference type="Proteomes" id="UP000006657"/>
    </source>
</evidence>